<protein>
    <recommendedName>
        <fullName evidence="3">TerD domain-containing protein</fullName>
    </recommendedName>
</protein>
<evidence type="ECO:0000259" key="3">
    <source>
        <dbReference type="Pfam" id="PF02342"/>
    </source>
</evidence>
<dbReference type="InterPro" id="IPR003325">
    <property type="entry name" value="TerD"/>
</dbReference>
<dbReference type="Pfam" id="PF02342">
    <property type="entry name" value="TerD"/>
    <property type="match status" value="1"/>
</dbReference>
<evidence type="ECO:0000256" key="2">
    <source>
        <dbReference type="SAM" id="MobiDB-lite"/>
    </source>
</evidence>
<dbReference type="OrthoDB" id="3206608at2"/>
<feature type="region of interest" description="Disordered" evidence="2">
    <location>
        <begin position="45"/>
        <end position="69"/>
    </location>
</feature>
<dbReference type="RefSeq" id="WP_071654588.1">
    <property type="nucleotide sequence ID" value="NZ_MLCF01000002.1"/>
</dbReference>
<comment type="caution">
    <text evidence="4">The sequence shown here is derived from an EMBL/GenBank/DDBJ whole genome shotgun (WGS) entry which is preliminary data.</text>
</comment>
<dbReference type="STRING" id="1428644.BIV57_00645"/>
<feature type="domain" description="TerD" evidence="3">
    <location>
        <begin position="454"/>
        <end position="592"/>
    </location>
</feature>
<dbReference type="AlphaFoldDB" id="A0A1J7CIC4"/>
<dbReference type="PANTHER" id="PTHR32097:SF4">
    <property type="entry name" value="GENERAL STRESS PROTEIN 16U"/>
    <property type="match status" value="1"/>
</dbReference>
<reference evidence="4 5" key="1">
    <citation type="submission" date="2016-10" db="EMBL/GenBank/DDBJ databases">
        <title>Genome sequence of Streptomyces gilvigriseus MUSC 26.</title>
        <authorList>
            <person name="Lee L.-H."/>
            <person name="Ser H.-L."/>
        </authorList>
    </citation>
    <scope>NUCLEOTIDE SEQUENCE [LARGE SCALE GENOMIC DNA]</scope>
    <source>
        <strain evidence="4 5">MUSC 26</strain>
    </source>
</reference>
<dbReference type="Gene3D" id="2.60.60.30">
    <property type="entry name" value="sav2460 like domains"/>
    <property type="match status" value="1"/>
</dbReference>
<evidence type="ECO:0000313" key="5">
    <source>
        <dbReference type="Proteomes" id="UP000243342"/>
    </source>
</evidence>
<dbReference type="CDD" id="cd06974">
    <property type="entry name" value="TerD_like"/>
    <property type="match status" value="1"/>
</dbReference>
<dbReference type="EMBL" id="MLCF01000002">
    <property type="protein sequence ID" value="OIV39386.1"/>
    <property type="molecule type" value="Genomic_DNA"/>
</dbReference>
<name>A0A1J7CIC4_9ACTN</name>
<dbReference type="PANTHER" id="PTHR32097">
    <property type="entry name" value="CAMP-BINDING PROTEIN 1-RELATED"/>
    <property type="match status" value="1"/>
</dbReference>
<sequence>MGLGFRVGVPGLRLRVSTRGVRASVGPRIARVHVGGGRTRVSSGVGPFYASAGSRRSRSRSIPHRPTAAQLDRARRAAARAEEQARLQATIAELNELYRHTTSVHLEEFPAVRRPEVPAPPALDRRRALKDAERHHLAGTGRFARGTRTAARAQAARDADAYLADEQLRLAAVHRRVVGEADSWWRLLNANDEATVCELVNDAFADNAASGFAVGVDGTTLHVVMRQPDLDTLPDRMPATTPAGRPTLKALTKRDALTWWFTTLGGNVIATVKEALATAPAVECVNVAVLTRIPTTRRLGVVVHGEWTRRAVEHARWRTEQDALRFLDVGREVRCSVRIPEGGRLAAGIKALEIVPGDPLADLLDRIDEDAASPGALADLDAALGEERPAPGPALPNPYAVVPFSAWKQRLGDGASDLPAARQRLHQALDGAVTHRQLAEGPLSLELPAGSQGDLSVLLLGPEGKVVSDSDFIFYNHLSTPNGAVSLHTAGSDADLRTTRAVLRLAALSEHIERVAVVLSVPEAAAGLAGTRVRMDLPAADAHWHLDVPGGSTEPALVLGEFLRAGSSHGDTWQFRAVCSGWTDGLVGLLRAHGVEVDE</sequence>
<dbReference type="InterPro" id="IPR051324">
    <property type="entry name" value="Stress/Tellurium_Resist"/>
</dbReference>
<organism evidence="4 5">
    <name type="scientific">Mangrovactinospora gilvigrisea</name>
    <dbReference type="NCBI Taxonomy" id="1428644"/>
    <lineage>
        <taxon>Bacteria</taxon>
        <taxon>Bacillati</taxon>
        <taxon>Actinomycetota</taxon>
        <taxon>Actinomycetes</taxon>
        <taxon>Kitasatosporales</taxon>
        <taxon>Streptomycetaceae</taxon>
        <taxon>Mangrovactinospora</taxon>
    </lineage>
</organism>
<dbReference type="Proteomes" id="UP000243342">
    <property type="component" value="Unassembled WGS sequence"/>
</dbReference>
<gene>
    <name evidence="4" type="ORF">BIV57_00645</name>
</gene>
<keyword evidence="5" id="KW-1185">Reference proteome</keyword>
<comment type="similarity">
    <text evidence="1">Belongs to the CAPAB/TerDEXZ family.</text>
</comment>
<proteinExistence type="inferred from homology"/>
<accession>A0A1J7CIC4</accession>
<evidence type="ECO:0000313" key="4">
    <source>
        <dbReference type="EMBL" id="OIV39386.1"/>
    </source>
</evidence>
<evidence type="ECO:0000256" key="1">
    <source>
        <dbReference type="ARBA" id="ARBA00008775"/>
    </source>
</evidence>